<dbReference type="AlphaFoldDB" id="A0A4R8GRA2"/>
<feature type="domain" description="DUF3298" evidence="1">
    <location>
        <begin position="113"/>
        <end position="183"/>
    </location>
</feature>
<gene>
    <name evidence="3" type="ORF">C7959_1293</name>
</gene>
<evidence type="ECO:0000313" key="4">
    <source>
        <dbReference type="Proteomes" id="UP000295832"/>
    </source>
</evidence>
<dbReference type="EMBL" id="SOEG01000029">
    <property type="protein sequence ID" value="TDX48342.1"/>
    <property type="molecule type" value="Genomic_DNA"/>
</dbReference>
<evidence type="ECO:0000313" key="3">
    <source>
        <dbReference type="EMBL" id="TDX48342.1"/>
    </source>
</evidence>
<feature type="domain" description="Deacetylase PdaC" evidence="2">
    <location>
        <begin position="20"/>
        <end position="95"/>
    </location>
</feature>
<dbReference type="Gene3D" id="3.30.565.40">
    <property type="entry name" value="Fervidobacterium nodosum Rt17-B1 like"/>
    <property type="match status" value="1"/>
</dbReference>
<organism evidence="3 4">
    <name type="scientific">Orenia marismortui</name>
    <dbReference type="NCBI Taxonomy" id="46469"/>
    <lineage>
        <taxon>Bacteria</taxon>
        <taxon>Bacillati</taxon>
        <taxon>Bacillota</taxon>
        <taxon>Clostridia</taxon>
        <taxon>Halanaerobiales</taxon>
        <taxon>Halobacteroidaceae</taxon>
        <taxon>Orenia</taxon>
    </lineage>
</organism>
<protein>
    <submittedName>
        <fullName evidence="3">Uncharacterized protein DUF4163</fullName>
    </submittedName>
</protein>
<comment type="caution">
    <text evidence="3">The sequence shown here is derived from an EMBL/GenBank/DDBJ whole genome shotgun (WGS) entry which is preliminary data.</text>
</comment>
<dbReference type="STRING" id="926561.GCA_000379025_02421"/>
<dbReference type="Pfam" id="PF13739">
    <property type="entry name" value="PdaC"/>
    <property type="match status" value="1"/>
</dbReference>
<dbReference type="Proteomes" id="UP000295832">
    <property type="component" value="Unassembled WGS sequence"/>
</dbReference>
<sequence length="202" mass="23796">MDFIKLPVAIKTIRINRPRLKLYYPQVRGMRDLKLQREINCQIYDLVYQLIEEQGFYENPLTDITAYYEIKNNQRGILSLTLINYAYAGGAHGLTLTKSLSFDIETAKVYQLADLFKEHSNYQEVLSEIIEEQIEERDIGVIDDFPGVREDQDYYLADKCLVIYYQLYEFTPYVFGFPYFPISVYEIEDIIDLEGPLGQMLY</sequence>
<accession>A0A4R8GRA2</accession>
<name>A0A4R8GRA2_9FIRM</name>
<dbReference type="InterPro" id="IPR037126">
    <property type="entry name" value="PdaC/RsiV-like_sf"/>
</dbReference>
<reference evidence="3 4" key="1">
    <citation type="submission" date="2019-03" db="EMBL/GenBank/DDBJ databases">
        <title>Subsurface microbial communities from deep shales in Ohio and West Virginia, USA.</title>
        <authorList>
            <person name="Wrighton K."/>
        </authorList>
    </citation>
    <scope>NUCLEOTIDE SEQUENCE [LARGE SCALE GENOMIC DNA]</scope>
    <source>
        <strain evidence="3 4">MSL 6dP</strain>
    </source>
</reference>
<evidence type="ECO:0000259" key="1">
    <source>
        <dbReference type="Pfam" id="PF11738"/>
    </source>
</evidence>
<proteinExistence type="predicted"/>
<dbReference type="Pfam" id="PF11738">
    <property type="entry name" value="DUF3298"/>
    <property type="match status" value="1"/>
</dbReference>
<evidence type="ECO:0000259" key="2">
    <source>
        <dbReference type="Pfam" id="PF13739"/>
    </source>
</evidence>
<dbReference type="Gene3D" id="3.90.640.20">
    <property type="entry name" value="Heat-shock cognate protein, ATPase"/>
    <property type="match status" value="1"/>
</dbReference>
<keyword evidence="4" id="KW-1185">Reference proteome</keyword>
<dbReference type="InterPro" id="IPR021729">
    <property type="entry name" value="DUF3298"/>
</dbReference>
<dbReference type="InterPro" id="IPR025303">
    <property type="entry name" value="PdaC"/>
</dbReference>